<proteinExistence type="inferred from homology"/>
<keyword evidence="5 11" id="KW-1133">Transmembrane helix</keyword>
<dbReference type="GO" id="GO:0006935">
    <property type="term" value="P:chemotaxis"/>
    <property type="evidence" value="ECO:0007669"/>
    <property type="project" value="UniProtKB-KW"/>
</dbReference>
<comment type="similarity">
    <text evidence="7">Belongs to the methyl-accepting chemotaxis (MCP) protein family.</text>
</comment>
<dbReference type="CDD" id="cd12913">
    <property type="entry name" value="PDC1_MCP_like"/>
    <property type="match status" value="1"/>
</dbReference>
<comment type="caution">
    <text evidence="14">The sequence shown here is derived from an EMBL/GenBank/DDBJ whole genome shotgun (WGS) entry which is preliminary data.</text>
</comment>
<evidence type="ECO:0000256" key="7">
    <source>
        <dbReference type="ARBA" id="ARBA00029447"/>
    </source>
</evidence>
<keyword evidence="4 11" id="KW-0812">Transmembrane</keyword>
<reference evidence="14" key="1">
    <citation type="submission" date="2020-04" db="EMBL/GenBank/DDBJ databases">
        <title>Deep metagenomics examines the oral microbiome during advanced dental caries in children, revealing novel taxa and co-occurrences with host molecules.</title>
        <authorList>
            <person name="Baker J.L."/>
            <person name="Morton J.T."/>
            <person name="Dinis M."/>
            <person name="Alvarez R."/>
            <person name="Tran N.C."/>
            <person name="Knight R."/>
            <person name="Edlund A."/>
        </authorList>
    </citation>
    <scope>NUCLEOTIDE SEQUENCE</scope>
    <source>
        <strain evidence="14">JCVI_48_bin.5</strain>
    </source>
</reference>
<feature type="domain" description="Methyl-accepting transducer" evidence="12">
    <location>
        <begin position="511"/>
        <end position="740"/>
    </location>
</feature>
<dbReference type="PANTHER" id="PTHR43531">
    <property type="entry name" value="PROTEIN ICFG"/>
    <property type="match status" value="1"/>
</dbReference>
<dbReference type="Proteomes" id="UP000780721">
    <property type="component" value="Unassembled WGS sequence"/>
</dbReference>
<feature type="transmembrane region" description="Helical" evidence="11">
    <location>
        <begin position="43"/>
        <end position="63"/>
    </location>
</feature>
<evidence type="ECO:0000256" key="4">
    <source>
        <dbReference type="ARBA" id="ARBA00022692"/>
    </source>
</evidence>
<feature type="coiled-coil region" evidence="9">
    <location>
        <begin position="540"/>
        <end position="595"/>
    </location>
</feature>
<dbReference type="GO" id="GO:0004888">
    <property type="term" value="F:transmembrane signaling receptor activity"/>
    <property type="evidence" value="ECO:0007669"/>
    <property type="project" value="TreeGrafter"/>
</dbReference>
<feature type="domain" description="HAMP" evidence="13">
    <location>
        <begin position="407"/>
        <end position="459"/>
    </location>
</feature>
<dbReference type="PANTHER" id="PTHR43531:SF11">
    <property type="entry name" value="METHYL-ACCEPTING CHEMOTAXIS PROTEIN 3"/>
    <property type="match status" value="1"/>
</dbReference>
<dbReference type="InterPro" id="IPR051310">
    <property type="entry name" value="MCP_chemotaxis"/>
</dbReference>
<dbReference type="InterPro" id="IPR003660">
    <property type="entry name" value="HAMP_dom"/>
</dbReference>
<evidence type="ECO:0000256" key="3">
    <source>
        <dbReference type="ARBA" id="ARBA00022500"/>
    </source>
</evidence>
<dbReference type="Pfam" id="PF00015">
    <property type="entry name" value="MCPsignal"/>
    <property type="match status" value="1"/>
</dbReference>
<organism evidence="14 15">
    <name type="scientific">Oribacterium sinus</name>
    <dbReference type="NCBI Taxonomy" id="237576"/>
    <lineage>
        <taxon>Bacteria</taxon>
        <taxon>Bacillati</taxon>
        <taxon>Bacillota</taxon>
        <taxon>Clostridia</taxon>
        <taxon>Lachnospirales</taxon>
        <taxon>Lachnospiraceae</taxon>
        <taxon>Oribacterium</taxon>
    </lineage>
</organism>
<keyword evidence="6 11" id="KW-0472">Membrane</keyword>
<evidence type="ECO:0000256" key="8">
    <source>
        <dbReference type="PROSITE-ProRule" id="PRU00284"/>
    </source>
</evidence>
<keyword evidence="9" id="KW-0175">Coiled coil</keyword>
<dbReference type="SUPFAM" id="SSF58104">
    <property type="entry name" value="Methyl-accepting chemotaxis protein (MCP) signaling domain"/>
    <property type="match status" value="1"/>
</dbReference>
<feature type="compositionally biased region" description="Polar residues" evidence="10">
    <location>
        <begin position="513"/>
        <end position="539"/>
    </location>
</feature>
<dbReference type="PROSITE" id="PS50111">
    <property type="entry name" value="CHEMOTAXIS_TRANSDUC_2"/>
    <property type="match status" value="1"/>
</dbReference>
<dbReference type="EMBL" id="JABZRB010000095">
    <property type="protein sequence ID" value="MBF1305079.1"/>
    <property type="molecule type" value="Genomic_DNA"/>
</dbReference>
<protein>
    <submittedName>
        <fullName evidence="14">HAMP domain-containing protein</fullName>
    </submittedName>
</protein>
<comment type="subcellular location">
    <subcellularLocation>
        <location evidence="1">Cell membrane</location>
        <topology evidence="1">Multi-pass membrane protein</topology>
    </subcellularLocation>
</comment>
<evidence type="ECO:0000256" key="6">
    <source>
        <dbReference type="ARBA" id="ARBA00023136"/>
    </source>
</evidence>
<dbReference type="GO" id="GO:0005886">
    <property type="term" value="C:plasma membrane"/>
    <property type="evidence" value="ECO:0007669"/>
    <property type="project" value="UniProtKB-SubCell"/>
</dbReference>
<evidence type="ECO:0000259" key="12">
    <source>
        <dbReference type="PROSITE" id="PS50111"/>
    </source>
</evidence>
<dbReference type="Gene3D" id="1.10.287.950">
    <property type="entry name" value="Methyl-accepting chemotaxis protein"/>
    <property type="match status" value="1"/>
</dbReference>
<evidence type="ECO:0000256" key="9">
    <source>
        <dbReference type="SAM" id="Coils"/>
    </source>
</evidence>
<keyword evidence="8" id="KW-0807">Transducer</keyword>
<accession>A0A930H3E6</accession>
<dbReference type="Gene3D" id="1.10.8.500">
    <property type="entry name" value="HAMP domain in histidine kinase"/>
    <property type="match status" value="1"/>
</dbReference>
<dbReference type="InterPro" id="IPR004089">
    <property type="entry name" value="MCPsignal_dom"/>
</dbReference>
<evidence type="ECO:0000313" key="14">
    <source>
        <dbReference type="EMBL" id="MBF1305079.1"/>
    </source>
</evidence>
<evidence type="ECO:0000313" key="15">
    <source>
        <dbReference type="Proteomes" id="UP000780721"/>
    </source>
</evidence>
<evidence type="ECO:0000256" key="2">
    <source>
        <dbReference type="ARBA" id="ARBA00022475"/>
    </source>
</evidence>
<gene>
    <name evidence="14" type="ORF">HXM91_04400</name>
</gene>
<dbReference type="SMART" id="SM00283">
    <property type="entry name" value="MA"/>
    <property type="match status" value="1"/>
</dbReference>
<keyword evidence="2" id="KW-1003">Cell membrane</keyword>
<keyword evidence="3" id="KW-0145">Chemotaxis</keyword>
<dbReference type="PROSITE" id="PS50885">
    <property type="entry name" value="HAMP"/>
    <property type="match status" value="1"/>
</dbReference>
<dbReference type="CDD" id="cd06225">
    <property type="entry name" value="HAMP"/>
    <property type="match status" value="1"/>
</dbReference>
<dbReference type="SMART" id="SM00304">
    <property type="entry name" value="HAMP"/>
    <property type="match status" value="1"/>
</dbReference>
<sequence>MENATKFCVTFIIYLFKEGPVCKMKKTGQQKKTEKSRSLGSRLSMLLGIVGLLILCSLSVPIVTMGSKSVKANLNKNMEDLLDITNEKTGRVFTQVQTLADSMMESISFVWDQNDAVGGAPANPWRINKFNDGNREVQEITPMQNTTFRSRILNQEIPASRYNAEVVMMNAMYSTLKSNPYVTGVGYFFEPGVLIPGVTDYAPYLTVKSAETRDIINYPYSYYKDKGYYKTAKETQKTTITSLYHDDENPEYSLITVCTPIIVNGEFKGVVNIEINLSAFDILAREDSRFPSLFTSVMDDQGNFLYSSREDLREKTLNDALDEKDVPELLSKMQEDKPFHVVLQNKSGQSRRLYFAPTQLDGTTLWSLMSISSNEYLRVTKRLITVSTIIVLCGVVLLTLITNLLIRSSLKPLQMMAKVGNQVADGNLNVEIQYKRQDEIGTIAQAFSKVMQQIKSIMQDLNEKLSSVSHGNFRVDLSDESLYKGDYRPLLLSLRDITTDLSNTMEEIKRSASEVNSGAEQVSNGAQSLSQGSTEQASSIEELSATMSEISDKIKSTAEQSLEANKLSLSSVEAVELSNQKMEEMSMAMKEITEKSNEIGKIIKTIDDIAFQTNILSLNAAIEAARAGAAGKGFAVVADEVGNLAQKSAKAAQNTSDLIEETIDAVSRGAKITEETAASMDLVKTKAEGITNIISKISDASEDEARGIVQLSSGLDQISSVVQSNTATAEQSAAASEELSGQANVLQDLVSKFQLKNEEKKEL</sequence>
<evidence type="ECO:0000259" key="13">
    <source>
        <dbReference type="PROSITE" id="PS50885"/>
    </source>
</evidence>
<name>A0A930H3E6_9FIRM</name>
<evidence type="ECO:0000256" key="1">
    <source>
        <dbReference type="ARBA" id="ARBA00004651"/>
    </source>
</evidence>
<dbReference type="InterPro" id="IPR033479">
    <property type="entry name" value="dCache_1"/>
</dbReference>
<dbReference type="Gene3D" id="3.30.450.20">
    <property type="entry name" value="PAS domain"/>
    <property type="match status" value="2"/>
</dbReference>
<feature type="region of interest" description="Disordered" evidence="10">
    <location>
        <begin position="509"/>
        <end position="539"/>
    </location>
</feature>
<evidence type="ECO:0000256" key="5">
    <source>
        <dbReference type="ARBA" id="ARBA00022989"/>
    </source>
</evidence>
<dbReference type="Pfam" id="PF00672">
    <property type="entry name" value="HAMP"/>
    <property type="match status" value="1"/>
</dbReference>
<evidence type="ECO:0000256" key="11">
    <source>
        <dbReference type="SAM" id="Phobius"/>
    </source>
</evidence>
<dbReference type="GO" id="GO:0007165">
    <property type="term" value="P:signal transduction"/>
    <property type="evidence" value="ECO:0007669"/>
    <property type="project" value="UniProtKB-KW"/>
</dbReference>
<evidence type="ECO:0000256" key="10">
    <source>
        <dbReference type="SAM" id="MobiDB-lite"/>
    </source>
</evidence>
<dbReference type="Pfam" id="PF02743">
    <property type="entry name" value="dCache_1"/>
    <property type="match status" value="1"/>
</dbReference>
<feature type="transmembrane region" description="Helical" evidence="11">
    <location>
        <begin position="383"/>
        <end position="406"/>
    </location>
</feature>
<dbReference type="AlphaFoldDB" id="A0A930H3E6"/>